<dbReference type="RefSeq" id="WP_189937880.1">
    <property type="nucleotide sequence ID" value="NZ_BMSX01000008.1"/>
</dbReference>
<keyword evidence="2" id="KW-1185">Reference proteome</keyword>
<dbReference type="AlphaFoldDB" id="A0A918CDP4"/>
<dbReference type="Proteomes" id="UP000658320">
    <property type="component" value="Unassembled WGS sequence"/>
</dbReference>
<evidence type="ECO:0000313" key="2">
    <source>
        <dbReference type="Proteomes" id="UP000658320"/>
    </source>
</evidence>
<sequence length="325" mass="35348">MGAPGKTTDAVLACGEVRTCLLPTREAVDQQVAERLLRLRADEPVRVSKRPNRYAVSPDVLTGVDCRLPTANGSKVRAVGTVTSRAALVEGRVLQATAYFSAPAGGPDRRRPWGYYLVRPGVLVPIGKVSPRAVAEGFLTRHHQDELDVGSIAEGQLSRISRLLADSFDPPLTTTDTRVRWAASPASDGDEPPLRFTVAEDGLRTLDLRLPPGTAPAAAAALCEDLALHDWLLTTVVDKLDGLRLGSADGKAALKVLRPLVDHLLHLWLPKARVERPLEALWDALEQEPGFSRQWETQVRRVRDQLLLQAILTQREALGASLTTS</sequence>
<dbReference type="InterPro" id="IPR049749">
    <property type="entry name" value="SCO2521-like"/>
</dbReference>
<accession>A0A918CDP4</accession>
<dbReference type="EMBL" id="BMSX01000008">
    <property type="protein sequence ID" value="GGR18314.1"/>
    <property type="molecule type" value="Genomic_DNA"/>
</dbReference>
<reference evidence="1" key="2">
    <citation type="submission" date="2020-09" db="EMBL/GenBank/DDBJ databases">
        <authorList>
            <person name="Sun Q."/>
            <person name="Ohkuma M."/>
        </authorList>
    </citation>
    <scope>NUCLEOTIDE SEQUENCE</scope>
    <source>
        <strain evidence="1">JCM 4346</strain>
    </source>
</reference>
<name>A0A918CDP4_9ACTN</name>
<gene>
    <name evidence="1" type="ORF">GCM10010251_38000</name>
</gene>
<reference evidence="1" key="1">
    <citation type="journal article" date="2014" name="Int. J. Syst. Evol. Microbiol.">
        <title>Complete genome sequence of Corynebacterium casei LMG S-19264T (=DSM 44701T), isolated from a smear-ripened cheese.</title>
        <authorList>
            <consortium name="US DOE Joint Genome Institute (JGI-PGF)"/>
            <person name="Walter F."/>
            <person name="Albersmeier A."/>
            <person name="Kalinowski J."/>
            <person name="Ruckert C."/>
        </authorList>
    </citation>
    <scope>NUCLEOTIDE SEQUENCE</scope>
    <source>
        <strain evidence="1">JCM 4346</strain>
    </source>
</reference>
<dbReference type="NCBIfam" id="NF040565">
    <property type="entry name" value="SCO2521_fam"/>
    <property type="match status" value="1"/>
</dbReference>
<comment type="caution">
    <text evidence="1">The sequence shown here is derived from an EMBL/GenBank/DDBJ whole genome shotgun (WGS) entry which is preliminary data.</text>
</comment>
<evidence type="ECO:0000313" key="1">
    <source>
        <dbReference type="EMBL" id="GGR18314.1"/>
    </source>
</evidence>
<protein>
    <submittedName>
        <fullName evidence="1">Uncharacterized protein</fullName>
    </submittedName>
</protein>
<proteinExistence type="predicted"/>
<organism evidence="1 2">
    <name type="scientific">Streptomyces aurantiogriseus</name>
    <dbReference type="NCBI Taxonomy" id="66870"/>
    <lineage>
        <taxon>Bacteria</taxon>
        <taxon>Bacillati</taxon>
        <taxon>Actinomycetota</taxon>
        <taxon>Actinomycetes</taxon>
        <taxon>Kitasatosporales</taxon>
        <taxon>Streptomycetaceae</taxon>
        <taxon>Streptomyces</taxon>
    </lineage>
</organism>